<proteinExistence type="predicted"/>
<evidence type="ECO:0000313" key="2">
    <source>
        <dbReference type="WBParaSite" id="ES5_v2.g19399.t1"/>
    </source>
</evidence>
<sequence>MIYAGADGNTVRQISKVIGKELIKRHSLHETVAVENEEAIPKKRKKHADEVESTESIKIYVANKIFVQEGFQVLPNYSKIVKDDFECDLQEINFADNPRAVETVNSFVKDATKDMISEIISPADINPQTVAAIINAVYFNGLWEKPFDTRKKRIFYSNPEREIDFMGTRPEKGDWNFREGRDWTALGIPYKFRKAWMFIVLPKEKDGLSGLMKKADFKFFENVTKRHRSGKLGITIPLIDVETKIDLPIYLNKLGISDAFDERCDLSKMFEGGANASIGKALHKAAIKVDECGTEASAASFGAPRAVSSPGFFAATHPFLYFITSSESSKSITPKDILFIGTFC</sequence>
<name>A0AC34FQE8_9BILA</name>
<protein>
    <submittedName>
        <fullName evidence="2">Serpin domain-containing protein</fullName>
    </submittedName>
</protein>
<accession>A0AC34FQE8</accession>
<dbReference type="WBParaSite" id="ES5_v2.g19399.t1">
    <property type="protein sequence ID" value="ES5_v2.g19399.t1"/>
    <property type="gene ID" value="ES5_v2.g19399"/>
</dbReference>
<evidence type="ECO:0000313" key="1">
    <source>
        <dbReference type="Proteomes" id="UP000887579"/>
    </source>
</evidence>
<dbReference type="Proteomes" id="UP000887579">
    <property type="component" value="Unplaced"/>
</dbReference>
<organism evidence="1 2">
    <name type="scientific">Panagrolaimus sp. ES5</name>
    <dbReference type="NCBI Taxonomy" id="591445"/>
    <lineage>
        <taxon>Eukaryota</taxon>
        <taxon>Metazoa</taxon>
        <taxon>Ecdysozoa</taxon>
        <taxon>Nematoda</taxon>
        <taxon>Chromadorea</taxon>
        <taxon>Rhabditida</taxon>
        <taxon>Tylenchina</taxon>
        <taxon>Panagrolaimomorpha</taxon>
        <taxon>Panagrolaimoidea</taxon>
        <taxon>Panagrolaimidae</taxon>
        <taxon>Panagrolaimus</taxon>
    </lineage>
</organism>
<reference evidence="2" key="1">
    <citation type="submission" date="2022-11" db="UniProtKB">
        <authorList>
            <consortium name="WormBaseParasite"/>
        </authorList>
    </citation>
    <scope>IDENTIFICATION</scope>
</reference>